<dbReference type="GO" id="GO:0030490">
    <property type="term" value="P:maturation of SSU-rRNA"/>
    <property type="evidence" value="ECO:0007669"/>
    <property type="project" value="TreeGrafter"/>
</dbReference>
<dbReference type="InterPro" id="IPR022968">
    <property type="entry name" value="Tsr3-like"/>
</dbReference>
<keyword evidence="4 6" id="KW-0808">Transferase</keyword>
<evidence type="ECO:0000256" key="1">
    <source>
        <dbReference type="ARBA" id="ARBA00022490"/>
    </source>
</evidence>
<feature type="binding site" evidence="6">
    <location>
        <position position="171"/>
    </location>
    <ligand>
        <name>S-adenosyl-L-methionine</name>
        <dbReference type="ChEBI" id="CHEBI:59789"/>
    </ligand>
</feature>
<dbReference type="GO" id="GO:0005737">
    <property type="term" value="C:cytoplasm"/>
    <property type="evidence" value="ECO:0007669"/>
    <property type="project" value="UniProtKB-SubCell"/>
</dbReference>
<feature type="domain" description="RNase L inhibitor RLI-like possible metal-binding" evidence="9">
    <location>
        <begin position="70"/>
        <end position="101"/>
    </location>
</feature>
<dbReference type="GO" id="GO:0106388">
    <property type="term" value="F:rRNA small subunit aminocarboxypropyltransferase activity"/>
    <property type="evidence" value="ECO:0007669"/>
    <property type="project" value="UniProtKB-EC"/>
</dbReference>
<evidence type="ECO:0000313" key="10">
    <source>
        <dbReference type="EMBL" id="KAJ2680768.1"/>
    </source>
</evidence>
<keyword evidence="2 6" id="KW-0690">Ribosome biogenesis</keyword>
<dbReference type="OrthoDB" id="10262062at2759"/>
<protein>
    <recommendedName>
        <fullName evidence="6">18S rRNA aminocarboxypropyltransferase</fullName>
        <ecNumber evidence="6">2.5.1.157</ecNumber>
    </recommendedName>
</protein>
<comment type="catalytic activity">
    <reaction evidence="6">
        <text>N(1)-methylpseudouridine(1191) in yeast 18S rRNA + S-adenosyl-L-methionine = N(1)-methyl-N(3)-[(3S)-3-amino-3-carboxypropyl]pseudouridine(1191) in yeast 18S rRNA + S-methyl-5'-thioadenosine + H(+)</text>
        <dbReference type="Rhea" id="RHEA:63300"/>
        <dbReference type="Rhea" id="RHEA-COMP:13852"/>
        <dbReference type="Rhea" id="RHEA-COMP:16309"/>
        <dbReference type="ChEBI" id="CHEBI:15378"/>
        <dbReference type="ChEBI" id="CHEBI:17509"/>
        <dbReference type="ChEBI" id="CHEBI:59789"/>
        <dbReference type="ChEBI" id="CHEBI:74890"/>
        <dbReference type="ChEBI" id="CHEBI:146234"/>
    </reaction>
</comment>
<comment type="catalytic activity">
    <reaction evidence="6">
        <text>an N(1)-methylpseudouridine in rRNA + S-adenosyl-L-methionine = N(1)-methyl-N(3)-[(3S)-3-amino-3-carboxypropyl]pseudouridine in rRNA + S-methyl-5'-thioadenosine + H(+)</text>
        <dbReference type="Rhea" id="RHEA:63296"/>
        <dbReference type="Rhea" id="RHEA-COMP:11634"/>
        <dbReference type="Rhea" id="RHEA-COMP:16310"/>
        <dbReference type="ChEBI" id="CHEBI:15378"/>
        <dbReference type="ChEBI" id="CHEBI:17509"/>
        <dbReference type="ChEBI" id="CHEBI:59789"/>
        <dbReference type="ChEBI" id="CHEBI:74890"/>
        <dbReference type="ChEBI" id="CHEBI:146234"/>
        <dbReference type="EC" id="2.5.1.157"/>
    </reaction>
</comment>
<feature type="compositionally biased region" description="Polar residues" evidence="7">
    <location>
        <begin position="354"/>
        <end position="366"/>
    </location>
</feature>
<dbReference type="HAMAP" id="MF_01116">
    <property type="entry name" value="TSR3"/>
    <property type="match status" value="1"/>
</dbReference>
<dbReference type="PANTHER" id="PTHR20426:SF0">
    <property type="entry name" value="18S RRNA AMINOCARBOXYPROPYLTRANSFERASE"/>
    <property type="match status" value="1"/>
</dbReference>
<dbReference type="InterPro" id="IPR007177">
    <property type="entry name" value="Tsr3_C"/>
</dbReference>
<feature type="binding site" evidence="6">
    <location>
        <position position="85"/>
    </location>
    <ligand>
        <name>S-adenosyl-L-methionine</name>
        <dbReference type="ChEBI" id="CHEBI:59789"/>
    </ligand>
</feature>
<evidence type="ECO:0000259" key="8">
    <source>
        <dbReference type="Pfam" id="PF04034"/>
    </source>
</evidence>
<feature type="binding site" evidence="6">
    <location>
        <position position="133"/>
    </location>
    <ligand>
        <name>S-adenosyl-L-methionine</name>
        <dbReference type="ChEBI" id="CHEBI:59789"/>
    </ligand>
</feature>
<dbReference type="Proteomes" id="UP001151518">
    <property type="component" value="Unassembled WGS sequence"/>
</dbReference>
<feature type="region of interest" description="Disordered" evidence="7">
    <location>
        <begin position="254"/>
        <end position="318"/>
    </location>
</feature>
<dbReference type="EMBL" id="JANBTW010000003">
    <property type="protein sequence ID" value="KAJ2680768.1"/>
    <property type="molecule type" value="Genomic_DNA"/>
</dbReference>
<name>A0A9W8GEU8_9FUNG</name>
<feature type="region of interest" description="Disordered" evidence="7">
    <location>
        <begin position="353"/>
        <end position="375"/>
    </location>
</feature>
<feature type="region of interest" description="Disordered" evidence="7">
    <location>
        <begin position="1"/>
        <end position="28"/>
    </location>
</feature>
<accession>A0A9W8GEU8</accession>
<dbReference type="NCBIfam" id="NF002621">
    <property type="entry name" value="PRK02287.1"/>
    <property type="match status" value="1"/>
</dbReference>
<evidence type="ECO:0000313" key="11">
    <source>
        <dbReference type="Proteomes" id="UP001151518"/>
    </source>
</evidence>
<keyword evidence="1 6" id="KW-0963">Cytoplasm</keyword>
<feature type="domain" description="16S/18S rRNA aminocarboxypropyltransferase Tsr3 C-terminal" evidence="8">
    <location>
        <begin position="107"/>
        <end position="233"/>
    </location>
</feature>
<feature type="binding site" evidence="6">
    <location>
        <position position="156"/>
    </location>
    <ligand>
        <name>S-adenosyl-L-methionine</name>
        <dbReference type="ChEBI" id="CHEBI:59789"/>
    </ligand>
</feature>
<proteinExistence type="inferred from homology"/>
<sequence>MKGGRKGASRGKAPHHHAKHRYEQTAPSGRLALRFAAAATTASDLDGGRLDTDDGSGDEDSESSSKITVPLGMWDFDHCDPKRCSGRKLARMGLVKEFRLGYVFKGIVMSPEGQQVVSRADLPIMQQHGAAMIDCSWARLDEVPFSRIKARHNRLLPYLVAANPVNYGKPWRLNCVEALAASFYVVGWDEIGDELMSKFKWGHGFKEMNALLLKKYAACEDNAQVLEVQNEWMAMIDRENMLREQEKLRDYTDLAQASSDSNSESSDFEDNDVLQSHKHQRPLERNNKALCFASDSVDSDDENASNSDDSDDPDSEDISERRMAKLVRQGVYKAVKDRLGNVTYEKAVTDIEGATNNADNTDQSQLAAKIESTHL</sequence>
<dbReference type="AlphaFoldDB" id="A0A9W8GEU8"/>
<dbReference type="EC" id="2.5.1.157" evidence="6"/>
<dbReference type="GO" id="GO:0005634">
    <property type="term" value="C:nucleus"/>
    <property type="evidence" value="ECO:0007669"/>
    <property type="project" value="UniProtKB-SubCell"/>
</dbReference>
<evidence type="ECO:0000256" key="5">
    <source>
        <dbReference type="ARBA" id="ARBA00022691"/>
    </source>
</evidence>
<dbReference type="PANTHER" id="PTHR20426">
    <property type="entry name" value="RIBOSOME BIOGENESIS PROTEIN TSR3 HOMOLOG"/>
    <property type="match status" value="1"/>
</dbReference>
<dbReference type="Pfam" id="PF04034">
    <property type="entry name" value="Ribo_biogen_C"/>
    <property type="match status" value="1"/>
</dbReference>
<evidence type="ECO:0000256" key="4">
    <source>
        <dbReference type="ARBA" id="ARBA00022679"/>
    </source>
</evidence>
<dbReference type="GO" id="GO:1904047">
    <property type="term" value="F:S-adenosyl-L-methionine binding"/>
    <property type="evidence" value="ECO:0007669"/>
    <property type="project" value="UniProtKB-UniRule"/>
</dbReference>
<organism evidence="10 11">
    <name type="scientific">Coemansia spiralis</name>
    <dbReference type="NCBI Taxonomy" id="417178"/>
    <lineage>
        <taxon>Eukaryota</taxon>
        <taxon>Fungi</taxon>
        <taxon>Fungi incertae sedis</taxon>
        <taxon>Zoopagomycota</taxon>
        <taxon>Kickxellomycotina</taxon>
        <taxon>Kickxellomycetes</taxon>
        <taxon>Kickxellales</taxon>
        <taxon>Kickxellaceae</taxon>
        <taxon>Coemansia</taxon>
    </lineage>
</organism>
<feature type="compositionally biased region" description="Acidic residues" evidence="7">
    <location>
        <begin position="53"/>
        <end position="62"/>
    </location>
</feature>
<dbReference type="Pfam" id="PF04068">
    <property type="entry name" value="Fer4_RLI"/>
    <property type="match status" value="1"/>
</dbReference>
<feature type="region of interest" description="Disordered" evidence="7">
    <location>
        <begin position="44"/>
        <end position="65"/>
    </location>
</feature>
<gene>
    <name evidence="6 10" type="primary">TSR3</name>
    <name evidence="10" type="ORF">GGI25_000403</name>
</gene>
<evidence type="ECO:0000256" key="2">
    <source>
        <dbReference type="ARBA" id="ARBA00022517"/>
    </source>
</evidence>
<reference evidence="10" key="1">
    <citation type="submission" date="2022-07" db="EMBL/GenBank/DDBJ databases">
        <title>Phylogenomic reconstructions and comparative analyses of Kickxellomycotina fungi.</title>
        <authorList>
            <person name="Reynolds N.K."/>
            <person name="Stajich J.E."/>
            <person name="Barry K."/>
            <person name="Grigoriev I.V."/>
            <person name="Crous P."/>
            <person name="Smith M.E."/>
        </authorList>
    </citation>
    <scope>NUCLEOTIDE SEQUENCE</scope>
    <source>
        <strain evidence="10">NRRL 3115</strain>
    </source>
</reference>
<evidence type="ECO:0000256" key="6">
    <source>
        <dbReference type="HAMAP-Rule" id="MF_03146"/>
    </source>
</evidence>
<comment type="subcellular location">
    <subcellularLocation>
        <location evidence="6">Cytoplasm</location>
    </subcellularLocation>
    <subcellularLocation>
        <location evidence="6">Nucleus</location>
    </subcellularLocation>
</comment>
<keyword evidence="3 6" id="KW-0698">rRNA processing</keyword>
<keyword evidence="6" id="KW-0539">Nucleus</keyword>
<dbReference type="InterPro" id="IPR007209">
    <property type="entry name" value="RNaseL-inhib-like_metal-bd_dom"/>
</dbReference>
<comment type="function">
    <text evidence="6">Aminocarboxypropyltransferase that catalyzes the aminocarboxypropyl transfer on pseudouridine at position 1191 (Psi1191) in 18S rRNA. It constitutes the last step in biosynthesis of the hypermodified N1-methyl-N3-(3-amino-3-carboxypropyl) pseudouridine (m1acp3-Psi) conserved in eukaryotic 18S rRNA.</text>
</comment>
<comment type="caution">
    <text evidence="10">The sequence shown here is derived from an EMBL/GenBank/DDBJ whole genome shotgun (WGS) entry which is preliminary data.</text>
</comment>
<evidence type="ECO:0000256" key="7">
    <source>
        <dbReference type="SAM" id="MobiDB-lite"/>
    </source>
</evidence>
<dbReference type="GO" id="GO:0000455">
    <property type="term" value="P:enzyme-directed rRNA pseudouridine synthesis"/>
    <property type="evidence" value="ECO:0007669"/>
    <property type="project" value="UniProtKB-UniRule"/>
</dbReference>
<comment type="similarity">
    <text evidence="6">Belongs to the TDD superfamily. TSR3 family.</text>
</comment>
<keyword evidence="5 6" id="KW-0949">S-adenosyl-L-methionine</keyword>
<evidence type="ECO:0000259" key="9">
    <source>
        <dbReference type="Pfam" id="PF04068"/>
    </source>
</evidence>
<evidence type="ECO:0000256" key="3">
    <source>
        <dbReference type="ARBA" id="ARBA00022552"/>
    </source>
</evidence>
<feature type="compositionally biased region" description="Acidic residues" evidence="7">
    <location>
        <begin position="297"/>
        <end position="317"/>
    </location>
</feature>
<feature type="compositionally biased region" description="Basic residues" evidence="7">
    <location>
        <begin position="1"/>
        <end position="20"/>
    </location>
</feature>